<dbReference type="EMBL" id="JABFAE010413201">
    <property type="protein sequence ID" value="MBA0845142.1"/>
    <property type="molecule type" value="Genomic_DNA"/>
</dbReference>
<comment type="caution">
    <text evidence="1">The sequence shown here is derived from an EMBL/GenBank/DDBJ whole genome shotgun (WGS) entry which is preliminary data.</text>
</comment>
<evidence type="ECO:0000313" key="2">
    <source>
        <dbReference type="Proteomes" id="UP000593575"/>
    </source>
</evidence>
<accession>A0A7J9KF85</accession>
<gene>
    <name evidence="1" type="ORF">Goarm_005847</name>
</gene>
<protein>
    <submittedName>
        <fullName evidence="1">Uncharacterized protein</fullName>
    </submittedName>
</protein>
<organism evidence="1 2">
    <name type="scientific">Gossypium armourianum</name>
    <dbReference type="NCBI Taxonomy" id="34283"/>
    <lineage>
        <taxon>Eukaryota</taxon>
        <taxon>Viridiplantae</taxon>
        <taxon>Streptophyta</taxon>
        <taxon>Embryophyta</taxon>
        <taxon>Tracheophyta</taxon>
        <taxon>Spermatophyta</taxon>
        <taxon>Magnoliopsida</taxon>
        <taxon>eudicotyledons</taxon>
        <taxon>Gunneridae</taxon>
        <taxon>Pentapetalae</taxon>
        <taxon>rosids</taxon>
        <taxon>malvids</taxon>
        <taxon>Malvales</taxon>
        <taxon>Malvaceae</taxon>
        <taxon>Malvoideae</taxon>
        <taxon>Gossypium</taxon>
    </lineage>
</organism>
<dbReference type="AlphaFoldDB" id="A0A7J9KF85"/>
<evidence type="ECO:0000313" key="1">
    <source>
        <dbReference type="EMBL" id="MBA0845142.1"/>
    </source>
</evidence>
<dbReference type="Proteomes" id="UP000593575">
    <property type="component" value="Unassembled WGS sequence"/>
</dbReference>
<sequence length="17" mass="2057">MNYFWDSPHQVKAFSSL</sequence>
<proteinExistence type="predicted"/>
<keyword evidence="2" id="KW-1185">Reference proteome</keyword>
<reference evidence="1 2" key="1">
    <citation type="journal article" date="2019" name="Genome Biol. Evol.">
        <title>Insights into the evolution of the New World diploid cottons (Gossypium, subgenus Houzingenia) based on genome sequencing.</title>
        <authorList>
            <person name="Grover C.E."/>
            <person name="Arick M.A. 2nd"/>
            <person name="Thrash A."/>
            <person name="Conover J.L."/>
            <person name="Sanders W.S."/>
            <person name="Peterson D.G."/>
            <person name="Frelichowski J.E."/>
            <person name="Scheffler J.A."/>
            <person name="Scheffler B.E."/>
            <person name="Wendel J.F."/>
        </authorList>
    </citation>
    <scope>NUCLEOTIDE SEQUENCE [LARGE SCALE GENOMIC DNA]</scope>
    <source>
        <strain evidence="1">6</strain>
        <tissue evidence="1">Leaf</tissue>
    </source>
</reference>
<name>A0A7J9KF85_9ROSI</name>